<dbReference type="STRING" id="39480.EUAN_02620"/>
<comment type="caution">
    <text evidence="1">The sequence shown here is derived from an EMBL/GenBank/DDBJ whole genome shotgun (WGS) entry which is preliminary data.</text>
</comment>
<reference evidence="1 2" key="1">
    <citation type="submission" date="2016-09" db="EMBL/GenBank/DDBJ databases">
        <title>Genome sequence of Eubacterium angustum.</title>
        <authorList>
            <person name="Poehlein A."/>
            <person name="Daniel R."/>
        </authorList>
    </citation>
    <scope>NUCLEOTIDE SEQUENCE [LARGE SCALE GENOMIC DNA]</scope>
    <source>
        <strain evidence="1 2">DSM 1989</strain>
    </source>
</reference>
<protein>
    <recommendedName>
        <fullName evidence="3">DUF1819 family protein</fullName>
    </recommendedName>
</protein>
<accession>A0A1S1V9Z5</accession>
<gene>
    <name evidence="1" type="ORF">EUAN_02620</name>
</gene>
<proteinExistence type="predicted"/>
<name>A0A1S1V9Z5_9FIRM</name>
<evidence type="ECO:0000313" key="1">
    <source>
        <dbReference type="EMBL" id="OHW63398.1"/>
    </source>
</evidence>
<evidence type="ECO:0000313" key="2">
    <source>
        <dbReference type="Proteomes" id="UP000180254"/>
    </source>
</evidence>
<evidence type="ECO:0008006" key="3">
    <source>
        <dbReference type="Google" id="ProtNLM"/>
    </source>
</evidence>
<dbReference type="AlphaFoldDB" id="A0A1S1V9Z5"/>
<keyword evidence="2" id="KW-1185">Reference proteome</keyword>
<organism evidence="1 2">
    <name type="scientific">Andreesenia angusta</name>
    <dbReference type="NCBI Taxonomy" id="39480"/>
    <lineage>
        <taxon>Bacteria</taxon>
        <taxon>Bacillati</taxon>
        <taxon>Bacillota</taxon>
        <taxon>Tissierellia</taxon>
        <taxon>Tissierellales</taxon>
        <taxon>Gottschalkiaceae</taxon>
        <taxon>Andreesenia</taxon>
    </lineage>
</organism>
<dbReference type="Proteomes" id="UP000180254">
    <property type="component" value="Unassembled WGS sequence"/>
</dbReference>
<sequence>MAKMIGMSRGIKLEWLDKTVDLIIEGKNEEDIKSELNEYLSFEIKSATNLRKSREILMNIWVRTADDVEEIKEFAIELCKRECSSRRVAHWCMMLITYPVFSDVCSLIGKITDMQEKFKTGWLKQKLFDFWGESSTLLHSTDKILQTLKQFGAIESLEKGEYKAKTYEVKSEAEESLIAMTIIALNDKAYYEVSELSSIPQMFPFRYSISHEMLHNSELFALNNFGGKVVVTGKD</sequence>
<dbReference type="RefSeq" id="WP_211266239.1">
    <property type="nucleotide sequence ID" value="NZ_MKIE01000001.1"/>
</dbReference>
<dbReference type="EMBL" id="MKIE01000001">
    <property type="protein sequence ID" value="OHW63398.1"/>
    <property type="molecule type" value="Genomic_DNA"/>
</dbReference>